<dbReference type="SUPFAM" id="SSF49899">
    <property type="entry name" value="Concanavalin A-like lectins/glucanases"/>
    <property type="match status" value="1"/>
</dbReference>
<dbReference type="InterPro" id="IPR013320">
    <property type="entry name" value="ConA-like_dom_sf"/>
</dbReference>
<name>A0A7S3MKV5_9SPIT</name>
<evidence type="ECO:0000313" key="1">
    <source>
        <dbReference type="EMBL" id="CAE0310744.1"/>
    </source>
</evidence>
<reference evidence="1" key="1">
    <citation type="submission" date="2021-01" db="EMBL/GenBank/DDBJ databases">
        <authorList>
            <person name="Corre E."/>
            <person name="Pelletier E."/>
            <person name="Niang G."/>
            <person name="Scheremetjew M."/>
            <person name="Finn R."/>
            <person name="Kale V."/>
            <person name="Holt S."/>
            <person name="Cochrane G."/>
            <person name="Meng A."/>
            <person name="Brown T."/>
            <person name="Cohen L."/>
        </authorList>
    </citation>
    <scope>NUCLEOTIDE SEQUENCE</scope>
    <source>
        <strain evidence="1">Fehren 1</strain>
    </source>
</reference>
<dbReference type="EMBL" id="HBIE01018360">
    <property type="protein sequence ID" value="CAE0310744.1"/>
    <property type="molecule type" value="Transcribed_RNA"/>
</dbReference>
<proteinExistence type="predicted"/>
<dbReference type="AlphaFoldDB" id="A0A7S3MKV5"/>
<sequence>MEGNKYGFRTTPRACDDPTDKGHFEKCDADGDLVADVADRTDFTYGPGGDINTNYEVDVTVEFFEENDVFTGYSMRIEQGNKIFTIEKKGDYLAKLTPYLKAGMVFQVRQLPGDSASMDYLNHGKCSGACGEKDQFKWGNLDVDLKDKTYPPSEPAKDDYEWEEAPWDTKMCSDYGQDECKYSWRCISCRKSYPKGDPDKFDSKDSKCRCYDWTAYPTDFEEPRTCPHF</sequence>
<accession>A0A7S3MKV5</accession>
<gene>
    <name evidence="1" type="ORF">FEHR0123_LOCUS5662</name>
</gene>
<organism evidence="1">
    <name type="scientific">Favella ehrenbergii</name>
    <dbReference type="NCBI Taxonomy" id="182087"/>
    <lineage>
        <taxon>Eukaryota</taxon>
        <taxon>Sar</taxon>
        <taxon>Alveolata</taxon>
        <taxon>Ciliophora</taxon>
        <taxon>Intramacronucleata</taxon>
        <taxon>Spirotrichea</taxon>
        <taxon>Choreotrichia</taxon>
        <taxon>Tintinnida</taxon>
        <taxon>Xystonellidae</taxon>
        <taxon>Favella</taxon>
    </lineage>
</organism>
<protein>
    <submittedName>
        <fullName evidence="1">Uncharacterized protein</fullName>
    </submittedName>
</protein>